<proteinExistence type="predicted"/>
<dbReference type="GO" id="GO:0005829">
    <property type="term" value="C:cytosol"/>
    <property type="evidence" value="ECO:0007669"/>
    <property type="project" value="TreeGrafter"/>
</dbReference>
<name>A0A1I2QPR1_9LACO</name>
<keyword evidence="4" id="KW-0966">Cell projection</keyword>
<evidence type="ECO:0000256" key="3">
    <source>
        <dbReference type="SAM" id="Coils"/>
    </source>
</evidence>
<reference evidence="5" key="1">
    <citation type="submission" date="2016-10" db="EMBL/GenBank/DDBJ databases">
        <authorList>
            <person name="Varghese N."/>
            <person name="Submissions S."/>
        </authorList>
    </citation>
    <scope>NUCLEOTIDE SEQUENCE [LARGE SCALE GENOMIC DNA]</scope>
    <source>
        <strain evidence="5">DSM 20403</strain>
    </source>
</reference>
<dbReference type="RefSeq" id="WP_014073999.1">
    <property type="nucleotide sequence ID" value="NZ_AYYL01000007.1"/>
</dbReference>
<sequence length="252" mass="29132">MQWSSKRGSIVKLSSVTKGEEKEIVTKIVEKKEPEDNLPNEEQLLISRTERKLAKEREEHRKKLEQMEQEIIAKANAEAEQIREDAQKKGYDDGQQSGYQDGYQAGLKIAQKVIEQEKSNLNQANEDCQKFAKEKEEDLRKFAIKLAEILIKKQLDVDASTITNILAPVFIELEKPDEMIIVRANACYKQPLIDRLDKMHKEVPNLRYSVLEDEGLEPYTVKIESNESFITVDIKEDLEKFLKSLGEQNEHD</sequence>
<dbReference type="GO" id="GO:0015031">
    <property type="term" value="P:protein transport"/>
    <property type="evidence" value="ECO:0007669"/>
    <property type="project" value="UniProtKB-KW"/>
</dbReference>
<evidence type="ECO:0000313" key="4">
    <source>
        <dbReference type="EMBL" id="SFG30422.1"/>
    </source>
</evidence>
<organism evidence="4 5">
    <name type="scientific">Ligilactobacillus ruminis DSM 20403 = NBRC 102161</name>
    <dbReference type="NCBI Taxonomy" id="1423798"/>
    <lineage>
        <taxon>Bacteria</taxon>
        <taxon>Bacillati</taxon>
        <taxon>Bacillota</taxon>
        <taxon>Bacilli</taxon>
        <taxon>Lactobacillales</taxon>
        <taxon>Lactobacillaceae</taxon>
        <taxon>Ligilactobacillus</taxon>
    </lineage>
</organism>
<evidence type="ECO:0000313" key="5">
    <source>
        <dbReference type="Proteomes" id="UP000182635"/>
    </source>
</evidence>
<gene>
    <name evidence="4" type="ORF">SAMN02910432_00765</name>
</gene>
<keyword evidence="3" id="KW-0175">Coiled coil</keyword>
<dbReference type="Proteomes" id="UP000182635">
    <property type="component" value="Unassembled WGS sequence"/>
</dbReference>
<keyword evidence="4" id="KW-0969">Cilium</keyword>
<feature type="coiled-coil region" evidence="3">
    <location>
        <begin position="46"/>
        <end position="141"/>
    </location>
</feature>
<dbReference type="PANTHER" id="PTHR34982:SF1">
    <property type="entry name" value="FLAGELLAR ASSEMBLY PROTEIN FLIH"/>
    <property type="match status" value="1"/>
</dbReference>
<dbReference type="PANTHER" id="PTHR34982">
    <property type="entry name" value="YOP PROTEINS TRANSLOCATION PROTEIN L"/>
    <property type="match status" value="1"/>
</dbReference>
<protein>
    <submittedName>
        <fullName evidence="4">Flagellar assembly protein FliH</fullName>
    </submittedName>
</protein>
<dbReference type="InterPro" id="IPR051472">
    <property type="entry name" value="T3SS_Stator/FliH"/>
</dbReference>
<keyword evidence="2" id="KW-0653">Protein transport</keyword>
<dbReference type="AlphaFoldDB" id="A0A1I2QPR1"/>
<dbReference type="OrthoDB" id="2284648at2"/>
<evidence type="ECO:0000256" key="2">
    <source>
        <dbReference type="ARBA" id="ARBA00022927"/>
    </source>
</evidence>
<accession>A0A1I2QPR1</accession>
<evidence type="ECO:0000256" key="1">
    <source>
        <dbReference type="ARBA" id="ARBA00022448"/>
    </source>
</evidence>
<keyword evidence="4" id="KW-0282">Flagellum</keyword>
<keyword evidence="1" id="KW-0813">Transport</keyword>
<dbReference type="GeneID" id="29802952"/>
<dbReference type="EMBL" id="FOPI01000010">
    <property type="protein sequence ID" value="SFG30422.1"/>
    <property type="molecule type" value="Genomic_DNA"/>
</dbReference>